<protein>
    <submittedName>
        <fullName evidence="3">DUF541 domain-containing protein</fullName>
    </submittedName>
</protein>
<gene>
    <name evidence="2" type="ORF">BRX40_02190</name>
    <name evidence="3" type="ORF">CA257_05795</name>
    <name evidence="4" type="ORF">DAH66_17145</name>
</gene>
<organism evidence="2 5">
    <name type="scientific">Sphingomonas koreensis</name>
    <dbReference type="NCBI Taxonomy" id="93064"/>
    <lineage>
        <taxon>Bacteria</taxon>
        <taxon>Pseudomonadati</taxon>
        <taxon>Pseudomonadota</taxon>
        <taxon>Alphaproteobacteria</taxon>
        <taxon>Sphingomonadales</taxon>
        <taxon>Sphingomonadaceae</taxon>
        <taxon>Sphingomonas</taxon>
    </lineage>
</organism>
<dbReference type="GO" id="GO:0006974">
    <property type="term" value="P:DNA damage response"/>
    <property type="evidence" value="ECO:0007669"/>
    <property type="project" value="TreeGrafter"/>
</dbReference>
<reference evidence="6 7" key="3">
    <citation type="submission" date="2018-07" db="EMBL/GenBank/DDBJ databases">
        <title>Genomic and Epidemiologic Investigation of an Indolent Hospital Outbreak.</title>
        <authorList>
            <person name="Johnson R.C."/>
            <person name="Deming C."/>
            <person name="Conlan S."/>
            <person name="Zellmer C.J."/>
            <person name="Michelin A.V."/>
            <person name="Lee-Lin S."/>
            <person name="Thomas P.J."/>
            <person name="Park M."/>
            <person name="Weingarten R.A."/>
            <person name="Less J."/>
            <person name="Dekker J.P."/>
            <person name="Frank K.M."/>
            <person name="Musser K.A."/>
            <person name="Mcquiston J.R."/>
            <person name="Henderson D.K."/>
            <person name="Lau A.F."/>
            <person name="Palmore T.N."/>
            <person name="Segre J.A."/>
        </authorList>
    </citation>
    <scope>NUCLEOTIDE SEQUENCE [LARGE SCALE GENOMIC DNA]</scope>
    <source>
        <strain evidence="4 7">SK-CDC1_0717</strain>
        <strain evidence="3 6">SK-NIH.Env10_0317</strain>
    </source>
</reference>
<dbReference type="KEGG" id="skr:BRX40_02190"/>
<feature type="signal peptide" evidence="1">
    <location>
        <begin position="1"/>
        <end position="20"/>
    </location>
</feature>
<reference evidence="5" key="2">
    <citation type="submission" date="2016-12" db="EMBL/GenBank/DDBJ databases">
        <title>Whole genome sequencing of Sphingomonas sp. ABOJV.</title>
        <authorList>
            <person name="Conlan S."/>
            <person name="Thomas P.J."/>
            <person name="Mullikin J."/>
            <person name="Palmore T.N."/>
            <person name="Frank K.M."/>
            <person name="Segre J.A."/>
        </authorList>
    </citation>
    <scope>NUCLEOTIDE SEQUENCE [LARGE SCALE GENOMIC DNA]</scope>
    <source>
        <strain evidence="5">ABOJV</strain>
    </source>
</reference>
<reference evidence="2" key="1">
    <citation type="submission" date="2016-12" db="EMBL/GenBank/DDBJ databases">
        <title>Whole genome sequencing of Sphingomonas koreensis.</title>
        <authorList>
            <person name="Conlan S."/>
            <person name="Thomas P.J."/>
            <person name="Mullikin J."/>
            <person name="Palmore T.N."/>
            <person name="Frank K.M."/>
            <person name="Segre J.A."/>
        </authorList>
    </citation>
    <scope>NUCLEOTIDE SEQUENCE</scope>
    <source>
        <strain evidence="2">ABOJV</strain>
    </source>
</reference>
<keyword evidence="1" id="KW-0732">Signal</keyword>
<dbReference type="Proteomes" id="UP000185161">
    <property type="component" value="Chromosome"/>
</dbReference>
<dbReference type="STRING" id="93064.BRX40_02190"/>
<evidence type="ECO:0000313" key="3">
    <source>
        <dbReference type="EMBL" id="RSV05467.1"/>
    </source>
</evidence>
<dbReference type="OrthoDB" id="9813144at2"/>
<evidence type="ECO:0000313" key="2">
    <source>
        <dbReference type="EMBL" id="APR51393.1"/>
    </source>
</evidence>
<sequence>MVRMLTLAAVAAALPLTAAAQVAAPGASMSDGTLLDVVAEGEATRVPDIATIRAGVVTQAPTAAAALAANATQMKSVIAALKAAGVADRDVQTANISLNPQYRYADNQPPVITGYQASNTVSVKFRDIAKSGNILDALVKQGANQIDGPNLSIDQIEAAQDEARTDAVKRARARADLYARALGMRVERLVSLSEGNDGGMPGPMPVMMARAEAKDSTQLVPGEQRVGVTVRVRFLLK</sequence>
<evidence type="ECO:0000313" key="5">
    <source>
        <dbReference type="Proteomes" id="UP000185161"/>
    </source>
</evidence>
<evidence type="ECO:0000256" key="1">
    <source>
        <dbReference type="SAM" id="SignalP"/>
    </source>
</evidence>
<accession>A0A1L6J628</accession>
<dbReference type="Pfam" id="PF04402">
    <property type="entry name" value="SIMPL"/>
    <property type="match status" value="1"/>
</dbReference>
<dbReference type="InterPro" id="IPR007497">
    <property type="entry name" value="SIMPL/DUF541"/>
</dbReference>
<name>A0A1L6J628_9SPHN</name>
<dbReference type="PANTHER" id="PTHR34387:SF1">
    <property type="entry name" value="PERIPLASMIC IMMUNOGENIC PROTEIN"/>
    <property type="match status" value="1"/>
</dbReference>
<dbReference type="PANTHER" id="PTHR34387">
    <property type="entry name" value="SLR1258 PROTEIN"/>
    <property type="match status" value="1"/>
</dbReference>
<dbReference type="AlphaFoldDB" id="A0A1L6J628"/>
<dbReference type="EMBL" id="QQWO01000004">
    <property type="protein sequence ID" value="RSV05467.1"/>
    <property type="molecule type" value="Genomic_DNA"/>
</dbReference>
<dbReference type="Proteomes" id="UP000287746">
    <property type="component" value="Unassembled WGS sequence"/>
</dbReference>
<evidence type="ECO:0000313" key="4">
    <source>
        <dbReference type="EMBL" id="RSY79682.1"/>
    </source>
</evidence>
<evidence type="ECO:0000313" key="6">
    <source>
        <dbReference type="Proteomes" id="UP000286681"/>
    </source>
</evidence>
<dbReference type="EMBL" id="QQYZ01000019">
    <property type="protein sequence ID" value="RSY79682.1"/>
    <property type="molecule type" value="Genomic_DNA"/>
</dbReference>
<proteinExistence type="predicted"/>
<dbReference type="InterPro" id="IPR052022">
    <property type="entry name" value="26kDa_periplasmic_antigen"/>
</dbReference>
<evidence type="ECO:0000313" key="7">
    <source>
        <dbReference type="Proteomes" id="UP000287746"/>
    </source>
</evidence>
<dbReference type="Proteomes" id="UP000286681">
    <property type="component" value="Unassembled WGS sequence"/>
</dbReference>
<dbReference type="Gene3D" id="3.30.110.170">
    <property type="entry name" value="Protein of unknown function (DUF541), domain 1"/>
    <property type="match status" value="1"/>
</dbReference>
<keyword evidence="5" id="KW-1185">Reference proteome</keyword>
<feature type="chain" id="PRO_5041864507" evidence="1">
    <location>
        <begin position="21"/>
        <end position="237"/>
    </location>
</feature>
<dbReference type="EMBL" id="CP018820">
    <property type="protein sequence ID" value="APR51393.1"/>
    <property type="molecule type" value="Genomic_DNA"/>
</dbReference>
<dbReference type="Gene3D" id="3.30.70.2970">
    <property type="entry name" value="Protein of unknown function (DUF541), domain 2"/>
    <property type="match status" value="1"/>
</dbReference>